<dbReference type="InterPro" id="IPR011256">
    <property type="entry name" value="Reg_factor_effector_dom_sf"/>
</dbReference>
<gene>
    <name evidence="2" type="ORF">GCM10010529_11250</name>
</gene>
<dbReference type="Pfam" id="PF06445">
    <property type="entry name" value="GyrI-like"/>
    <property type="match status" value="1"/>
</dbReference>
<protein>
    <recommendedName>
        <fullName evidence="1">AraC effector-binding domain-containing protein</fullName>
    </recommendedName>
</protein>
<feature type="domain" description="AraC effector-binding" evidence="1">
    <location>
        <begin position="4"/>
        <end position="150"/>
    </location>
</feature>
<keyword evidence="3" id="KW-1185">Reference proteome</keyword>
<dbReference type="EMBL" id="BAAAVT010000006">
    <property type="protein sequence ID" value="GAA3059318.1"/>
    <property type="molecule type" value="Genomic_DNA"/>
</dbReference>
<dbReference type="Gene3D" id="3.20.80.10">
    <property type="entry name" value="Regulatory factor, effector binding domain"/>
    <property type="match status" value="1"/>
</dbReference>
<dbReference type="Proteomes" id="UP001500236">
    <property type="component" value="Unassembled WGS sequence"/>
</dbReference>
<evidence type="ECO:0000313" key="2">
    <source>
        <dbReference type="EMBL" id="GAA3059318.1"/>
    </source>
</evidence>
<evidence type="ECO:0000259" key="1">
    <source>
        <dbReference type="SMART" id="SM00871"/>
    </source>
</evidence>
<dbReference type="SMART" id="SM00871">
    <property type="entry name" value="AraC_E_bind"/>
    <property type="match status" value="1"/>
</dbReference>
<dbReference type="SUPFAM" id="SSF55136">
    <property type="entry name" value="Probable bacterial effector-binding domain"/>
    <property type="match status" value="1"/>
</dbReference>
<organism evidence="2 3">
    <name type="scientific">Nesterenkonia aethiopica</name>
    <dbReference type="NCBI Taxonomy" id="269144"/>
    <lineage>
        <taxon>Bacteria</taxon>
        <taxon>Bacillati</taxon>
        <taxon>Actinomycetota</taxon>
        <taxon>Actinomycetes</taxon>
        <taxon>Micrococcales</taxon>
        <taxon>Micrococcaceae</taxon>
        <taxon>Nesterenkonia</taxon>
    </lineage>
</organism>
<dbReference type="InterPro" id="IPR029442">
    <property type="entry name" value="GyrI-like"/>
</dbReference>
<comment type="caution">
    <text evidence="2">The sequence shown here is derived from an EMBL/GenBank/DDBJ whole genome shotgun (WGS) entry which is preliminary data.</text>
</comment>
<name>A0ABP6LT06_9MICC</name>
<dbReference type="InterPro" id="IPR010499">
    <property type="entry name" value="AraC_E-bd"/>
</dbReference>
<accession>A0ABP6LT06</accession>
<reference evidence="3" key="1">
    <citation type="journal article" date="2019" name="Int. J. Syst. Evol. Microbiol.">
        <title>The Global Catalogue of Microorganisms (GCM) 10K type strain sequencing project: providing services to taxonomists for standard genome sequencing and annotation.</title>
        <authorList>
            <consortium name="The Broad Institute Genomics Platform"/>
            <consortium name="The Broad Institute Genome Sequencing Center for Infectious Disease"/>
            <person name="Wu L."/>
            <person name="Ma J."/>
        </authorList>
    </citation>
    <scope>NUCLEOTIDE SEQUENCE [LARGE SCALE GENOMIC DNA]</scope>
    <source>
        <strain evidence="3">JCM 14309</strain>
    </source>
</reference>
<proteinExistence type="predicted"/>
<evidence type="ECO:0000313" key="3">
    <source>
        <dbReference type="Proteomes" id="UP001500236"/>
    </source>
</evidence>
<dbReference type="RefSeq" id="WP_344682130.1">
    <property type="nucleotide sequence ID" value="NZ_BAAAVT010000006.1"/>
</dbReference>
<sequence>MPITEFLQKPLPALRLAARTVTVRDWSEVGEAVGAAFDHIAGIIGDTPGTLHAPVASYSWTADGLRIVVGYVYEGEARGGVEIAELPEESHALCTAHYGPVSGIAESWQALHAELEARGLRPGGPSRELYLRAESEDQHDWVTELQQPVIPAD</sequence>